<gene>
    <name evidence="3" type="ORF">VFPBJ_06329</name>
    <name evidence="2" type="ORF">VFPFJ_11208</name>
</gene>
<evidence type="ECO:0000313" key="4">
    <source>
        <dbReference type="Proteomes" id="UP000078340"/>
    </source>
</evidence>
<organism evidence="2 4">
    <name type="scientific">Purpureocillium lilacinum</name>
    <name type="common">Paecilomyces lilacinus</name>
    <dbReference type="NCBI Taxonomy" id="33203"/>
    <lineage>
        <taxon>Eukaryota</taxon>
        <taxon>Fungi</taxon>
        <taxon>Dikarya</taxon>
        <taxon>Ascomycota</taxon>
        <taxon>Pezizomycotina</taxon>
        <taxon>Sordariomycetes</taxon>
        <taxon>Hypocreomycetidae</taxon>
        <taxon>Hypocreales</taxon>
        <taxon>Ophiocordycipitaceae</taxon>
        <taxon>Purpureocillium</taxon>
    </lineage>
</organism>
<comment type="caution">
    <text evidence="2">The sequence shown here is derived from an EMBL/GenBank/DDBJ whole genome shotgun (WGS) entry which is preliminary data.</text>
</comment>
<evidence type="ECO:0000256" key="1">
    <source>
        <dbReference type="SAM" id="MobiDB-lite"/>
    </source>
</evidence>
<reference evidence="2 4" key="1">
    <citation type="submission" date="2016-02" db="EMBL/GenBank/DDBJ databases">
        <title>Biosynthesis of antibiotic leucinostatins and their inhibition on Phytophthora in bio-control Purpureocillium lilacinum.</title>
        <authorList>
            <person name="Wang G."/>
            <person name="Liu Z."/>
            <person name="Lin R."/>
            <person name="Li E."/>
            <person name="Mao Z."/>
            <person name="Ling J."/>
            <person name="Yin W."/>
            <person name="Xie B."/>
        </authorList>
    </citation>
    <scope>NUCLEOTIDE SEQUENCE [LARGE SCALE GENOMIC DNA]</scope>
    <source>
        <strain evidence="3">PLBJ-1</strain>
        <strain evidence="2">PLFJ-1</strain>
    </source>
</reference>
<evidence type="ECO:0000313" key="2">
    <source>
        <dbReference type="EMBL" id="OAQ65673.1"/>
    </source>
</evidence>
<dbReference type="Proteomes" id="UP000078240">
    <property type="component" value="Unassembled WGS sequence"/>
</dbReference>
<dbReference type="AlphaFoldDB" id="A0A179FKV5"/>
<dbReference type="EMBL" id="LSBI01000024">
    <property type="protein sequence ID" value="OAQ65673.1"/>
    <property type="molecule type" value="Genomic_DNA"/>
</dbReference>
<feature type="region of interest" description="Disordered" evidence="1">
    <location>
        <begin position="16"/>
        <end position="41"/>
    </location>
</feature>
<proteinExistence type="predicted"/>
<protein>
    <submittedName>
        <fullName evidence="2">Uncharacterized protein</fullName>
    </submittedName>
</protein>
<dbReference type="EMBL" id="LSBH01000005">
    <property type="protein sequence ID" value="OAQ78210.1"/>
    <property type="molecule type" value="Genomic_DNA"/>
</dbReference>
<dbReference type="Proteomes" id="UP000078340">
    <property type="component" value="Unassembled WGS sequence"/>
</dbReference>
<feature type="compositionally biased region" description="Basic residues" evidence="1">
    <location>
        <begin position="28"/>
        <end position="38"/>
    </location>
</feature>
<evidence type="ECO:0000313" key="3">
    <source>
        <dbReference type="EMBL" id="OAQ78210.1"/>
    </source>
</evidence>
<sequence>MVRTNPSAGCVARRMPIKDTQHQTLSQRHIRRHRRHSRVSNTRRLARPGAIHTLAAGNMARKQGYLGRYELTTKDCEFP</sequence>
<name>A0A179FKV5_PURLI</name>
<accession>A0A179FKV5</accession>